<keyword evidence="3" id="KW-1185">Reference proteome</keyword>
<reference evidence="2" key="5">
    <citation type="journal article" date="2021" name="G3 (Bethesda)">
        <title>Aegilops tauschii genome assembly Aet v5.0 features greater sequence contiguity and improved annotation.</title>
        <authorList>
            <person name="Wang L."/>
            <person name="Zhu T."/>
            <person name="Rodriguez J.C."/>
            <person name="Deal K.R."/>
            <person name="Dubcovsky J."/>
            <person name="McGuire P.E."/>
            <person name="Lux T."/>
            <person name="Spannagl M."/>
            <person name="Mayer K.F.X."/>
            <person name="Baldrich P."/>
            <person name="Meyers B.C."/>
            <person name="Huo N."/>
            <person name="Gu Y.Q."/>
            <person name="Zhou H."/>
            <person name="Devos K.M."/>
            <person name="Bennetzen J.L."/>
            <person name="Unver T."/>
            <person name="Budak H."/>
            <person name="Gulick P.J."/>
            <person name="Galiba G."/>
            <person name="Kalapos B."/>
            <person name="Nelson D.R."/>
            <person name="Li P."/>
            <person name="You F.M."/>
            <person name="Luo M.C."/>
            <person name="Dvorak J."/>
        </authorList>
    </citation>
    <scope>NUCLEOTIDE SEQUENCE [LARGE SCALE GENOMIC DNA]</scope>
    <source>
        <strain evidence="2">cv. AL8/78</strain>
    </source>
</reference>
<accession>A0A453P4D7</accession>
<evidence type="ECO:0000313" key="3">
    <source>
        <dbReference type="Proteomes" id="UP000015105"/>
    </source>
</evidence>
<dbReference type="Proteomes" id="UP000015105">
    <property type="component" value="Chromosome 6D"/>
</dbReference>
<dbReference type="EnsemblPlants" id="AET6Gv20604700.2">
    <property type="protein sequence ID" value="AET6Gv20604700.2"/>
    <property type="gene ID" value="AET6Gv20604700"/>
</dbReference>
<dbReference type="Gramene" id="AET6Gv20604700.2">
    <property type="protein sequence ID" value="AET6Gv20604700.2"/>
    <property type="gene ID" value="AET6Gv20604700"/>
</dbReference>
<evidence type="ECO:0000256" key="1">
    <source>
        <dbReference type="SAM" id="MobiDB-lite"/>
    </source>
</evidence>
<evidence type="ECO:0000313" key="2">
    <source>
        <dbReference type="EnsemblPlants" id="AET6Gv20604700.2"/>
    </source>
</evidence>
<reference evidence="2" key="3">
    <citation type="journal article" date="2017" name="Nature">
        <title>Genome sequence of the progenitor of the wheat D genome Aegilops tauschii.</title>
        <authorList>
            <person name="Luo M.C."/>
            <person name="Gu Y.Q."/>
            <person name="Puiu D."/>
            <person name="Wang H."/>
            <person name="Twardziok S.O."/>
            <person name="Deal K.R."/>
            <person name="Huo N."/>
            <person name="Zhu T."/>
            <person name="Wang L."/>
            <person name="Wang Y."/>
            <person name="McGuire P.E."/>
            <person name="Liu S."/>
            <person name="Long H."/>
            <person name="Ramasamy R.K."/>
            <person name="Rodriguez J.C."/>
            <person name="Van S.L."/>
            <person name="Yuan L."/>
            <person name="Wang Z."/>
            <person name="Xia Z."/>
            <person name="Xiao L."/>
            <person name="Anderson O.D."/>
            <person name="Ouyang S."/>
            <person name="Liang Y."/>
            <person name="Zimin A.V."/>
            <person name="Pertea G."/>
            <person name="Qi P."/>
            <person name="Bennetzen J.L."/>
            <person name="Dai X."/>
            <person name="Dawson M.W."/>
            <person name="Muller H.G."/>
            <person name="Kugler K."/>
            <person name="Rivarola-Duarte L."/>
            <person name="Spannagl M."/>
            <person name="Mayer K.F.X."/>
            <person name="Lu F.H."/>
            <person name="Bevan M.W."/>
            <person name="Leroy P."/>
            <person name="Li P."/>
            <person name="You F.M."/>
            <person name="Sun Q."/>
            <person name="Liu Z."/>
            <person name="Lyons E."/>
            <person name="Wicker T."/>
            <person name="Salzberg S.L."/>
            <person name="Devos K.M."/>
            <person name="Dvorak J."/>
        </authorList>
    </citation>
    <scope>NUCLEOTIDE SEQUENCE [LARGE SCALE GENOMIC DNA]</scope>
    <source>
        <strain evidence="2">cv. AL8/78</strain>
    </source>
</reference>
<name>A0A453P4D7_AEGTS</name>
<organism evidence="2 3">
    <name type="scientific">Aegilops tauschii subsp. strangulata</name>
    <name type="common">Goatgrass</name>
    <dbReference type="NCBI Taxonomy" id="200361"/>
    <lineage>
        <taxon>Eukaryota</taxon>
        <taxon>Viridiplantae</taxon>
        <taxon>Streptophyta</taxon>
        <taxon>Embryophyta</taxon>
        <taxon>Tracheophyta</taxon>
        <taxon>Spermatophyta</taxon>
        <taxon>Magnoliopsida</taxon>
        <taxon>Liliopsida</taxon>
        <taxon>Poales</taxon>
        <taxon>Poaceae</taxon>
        <taxon>BOP clade</taxon>
        <taxon>Pooideae</taxon>
        <taxon>Triticodae</taxon>
        <taxon>Triticeae</taxon>
        <taxon>Triticinae</taxon>
        <taxon>Aegilops</taxon>
    </lineage>
</organism>
<reference evidence="3" key="1">
    <citation type="journal article" date="2014" name="Science">
        <title>Ancient hybridizations among the ancestral genomes of bread wheat.</title>
        <authorList>
            <consortium name="International Wheat Genome Sequencing Consortium,"/>
            <person name="Marcussen T."/>
            <person name="Sandve S.R."/>
            <person name="Heier L."/>
            <person name="Spannagl M."/>
            <person name="Pfeifer M."/>
            <person name="Jakobsen K.S."/>
            <person name="Wulff B.B."/>
            <person name="Steuernagel B."/>
            <person name="Mayer K.F."/>
            <person name="Olsen O.A."/>
        </authorList>
    </citation>
    <scope>NUCLEOTIDE SEQUENCE [LARGE SCALE GENOMIC DNA]</scope>
    <source>
        <strain evidence="3">cv. AL8/78</strain>
    </source>
</reference>
<dbReference type="AlphaFoldDB" id="A0A453P4D7"/>
<feature type="region of interest" description="Disordered" evidence="1">
    <location>
        <begin position="1"/>
        <end position="20"/>
    </location>
</feature>
<feature type="region of interest" description="Disordered" evidence="1">
    <location>
        <begin position="88"/>
        <end position="153"/>
    </location>
</feature>
<proteinExistence type="predicted"/>
<reference evidence="2" key="4">
    <citation type="submission" date="2019-03" db="UniProtKB">
        <authorList>
            <consortium name="EnsemblPlants"/>
        </authorList>
    </citation>
    <scope>IDENTIFICATION</scope>
</reference>
<feature type="compositionally biased region" description="Basic and acidic residues" evidence="1">
    <location>
        <begin position="1"/>
        <end position="12"/>
    </location>
</feature>
<sequence length="153" mass="16167">TTPTRTHHDLTRRLSRPASSTPPPLLFISVFGAERFAHAPRAQAQPTAVLPHNPPVSQPKTLVSSAAIPHLLCVPPGSARFRPSLGAAQETMAGPSRLADQRSFHIPAPVSAPGTSTGASLRQRDLRQRPATAQRAAMDSMNHPSGGMGNRPA</sequence>
<reference evidence="3" key="2">
    <citation type="journal article" date="2017" name="Nat. Plants">
        <title>The Aegilops tauschii genome reveals multiple impacts of transposons.</title>
        <authorList>
            <person name="Zhao G."/>
            <person name="Zou C."/>
            <person name="Li K."/>
            <person name="Wang K."/>
            <person name="Li T."/>
            <person name="Gao L."/>
            <person name="Zhang X."/>
            <person name="Wang H."/>
            <person name="Yang Z."/>
            <person name="Liu X."/>
            <person name="Jiang W."/>
            <person name="Mao L."/>
            <person name="Kong X."/>
            <person name="Jiao Y."/>
            <person name="Jia J."/>
        </authorList>
    </citation>
    <scope>NUCLEOTIDE SEQUENCE [LARGE SCALE GENOMIC DNA]</scope>
    <source>
        <strain evidence="3">cv. AL8/78</strain>
    </source>
</reference>
<protein>
    <submittedName>
        <fullName evidence="2">Uncharacterized protein</fullName>
    </submittedName>
</protein>